<keyword evidence="1" id="KW-0472">Membrane</keyword>
<evidence type="ECO:0000313" key="3">
    <source>
        <dbReference type="EMBL" id="AZA98048.1"/>
    </source>
</evidence>
<keyword evidence="2" id="KW-0614">Plasmid</keyword>
<name>A0AAD1DPS3_9FLAO</name>
<dbReference type="EMBL" id="CP033913">
    <property type="protein sequence ID" value="AZA98048.1"/>
    <property type="molecule type" value="Genomic_DNA"/>
</dbReference>
<feature type="transmembrane region" description="Helical" evidence="1">
    <location>
        <begin position="18"/>
        <end position="35"/>
    </location>
</feature>
<dbReference type="Proteomes" id="UP000281741">
    <property type="component" value="Plasmid unnamed"/>
</dbReference>
<proteinExistence type="predicted"/>
<evidence type="ECO:0000256" key="1">
    <source>
        <dbReference type="SAM" id="Phobius"/>
    </source>
</evidence>
<organism evidence="2 4">
    <name type="scientific">Chryseobacterium shandongense</name>
    <dbReference type="NCBI Taxonomy" id="1493872"/>
    <lineage>
        <taxon>Bacteria</taxon>
        <taxon>Pseudomonadati</taxon>
        <taxon>Bacteroidota</taxon>
        <taxon>Flavobacteriia</taxon>
        <taxon>Flavobacteriales</taxon>
        <taxon>Weeksellaceae</taxon>
        <taxon>Chryseobacterium group</taxon>
        <taxon>Chryseobacterium</taxon>
    </lineage>
</organism>
<keyword evidence="1" id="KW-0812">Transmembrane</keyword>
<reference evidence="4 5" key="1">
    <citation type="submission" date="2018-11" db="EMBL/GenBank/DDBJ databases">
        <title>Proposal to divide the Flavobacteriaceae and reorganize its genera based on Amino Acid Identity values calculated from whole genome sequences.</title>
        <authorList>
            <person name="Nicholson A.C."/>
            <person name="Gulvik C.A."/>
            <person name="Whitney A.M."/>
            <person name="Humrighouse B.W."/>
            <person name="Bell M."/>
            <person name="Holmes B."/>
            <person name="Steigerwalt A.G."/>
            <person name="Villarma A."/>
            <person name="Sheth M."/>
            <person name="Batra D."/>
            <person name="Pryor J."/>
            <person name="Bernardet J.-F."/>
            <person name="Hugo C."/>
            <person name="Kampfer P."/>
            <person name="Newman J."/>
            <person name="McQuiston J.R."/>
        </authorList>
    </citation>
    <scope>NUCLEOTIDE SEQUENCE [LARGE SCALE GENOMIC DNA]</scope>
    <source>
        <strain evidence="2 4">G0207</strain>
        <strain evidence="3 5">H5143</strain>
        <plasmid evidence="4 5">unnamed</plasmid>
    </source>
</reference>
<evidence type="ECO:0000313" key="2">
    <source>
        <dbReference type="EMBL" id="AZA89104.1"/>
    </source>
</evidence>
<protein>
    <submittedName>
        <fullName evidence="2">Uncharacterized protein</fullName>
    </submittedName>
</protein>
<accession>A0AAD1DPS3</accession>
<dbReference type="AlphaFoldDB" id="A0AAD1DPS3"/>
<geneLocation type="plasmid" evidence="4 5">
    <name>unnamed</name>
</geneLocation>
<keyword evidence="5" id="KW-1185">Reference proteome</keyword>
<dbReference type="EMBL" id="CP033916">
    <property type="protein sequence ID" value="AZA89104.1"/>
    <property type="molecule type" value="Genomic_DNA"/>
</dbReference>
<feature type="transmembrane region" description="Helical" evidence="1">
    <location>
        <begin position="41"/>
        <end position="62"/>
    </location>
</feature>
<keyword evidence="1" id="KW-1133">Transmembrane helix</keyword>
<evidence type="ECO:0000313" key="4">
    <source>
        <dbReference type="Proteomes" id="UP000274073"/>
    </source>
</evidence>
<dbReference type="Proteomes" id="UP000274073">
    <property type="component" value="Plasmid unnamed"/>
</dbReference>
<gene>
    <name evidence="2" type="ORF">EG349_19965</name>
    <name evidence="3" type="ORF">EG353_20900</name>
</gene>
<evidence type="ECO:0000313" key="5">
    <source>
        <dbReference type="Proteomes" id="UP000281741"/>
    </source>
</evidence>
<sequence>MTNKGRKPLKSQKDLEKIYFFCCYSYANGLIYAFYPPDTSVLRPLLMYSANCFGISFLSLFFK</sequence>